<reference evidence="1 2" key="1">
    <citation type="journal article" date="2014" name="BMC Genomics">
        <title>Comparison of environmental and isolate Sulfobacillus genomes reveals diverse carbon, sulfur, nitrogen, and hydrogen metabolisms.</title>
        <authorList>
            <person name="Justice N.B."/>
            <person name="Norman A."/>
            <person name="Brown C.T."/>
            <person name="Singh A."/>
            <person name="Thomas B.C."/>
            <person name="Banfield J.F."/>
        </authorList>
    </citation>
    <scope>NUCLEOTIDE SEQUENCE [LARGE SCALE GENOMIC DNA]</scope>
    <source>
        <strain evidence="1">AMDSBA1</strain>
    </source>
</reference>
<evidence type="ECO:0000313" key="1">
    <source>
        <dbReference type="EMBL" id="PSR25537.1"/>
    </source>
</evidence>
<dbReference type="Proteomes" id="UP000242699">
    <property type="component" value="Unassembled WGS sequence"/>
</dbReference>
<sequence>MTGSVKIGNLTFPLQDFTALTIGTVTRILARGGAVAITASDGSGHSVRATVSAPAEANDGTQTPQPWTVTCGSCGQLGVWDNPVDALRTMHHH</sequence>
<name>A0A2T2WTG9_9FIRM</name>
<evidence type="ECO:0000313" key="2">
    <source>
        <dbReference type="Proteomes" id="UP000242699"/>
    </source>
</evidence>
<dbReference type="AlphaFoldDB" id="A0A2T2WTG9"/>
<accession>A0A2T2WTG9</accession>
<protein>
    <submittedName>
        <fullName evidence="1">Uncharacterized protein</fullName>
    </submittedName>
</protein>
<dbReference type="EMBL" id="PXYT01000053">
    <property type="protein sequence ID" value="PSR25537.1"/>
    <property type="molecule type" value="Genomic_DNA"/>
</dbReference>
<organism evidence="1 2">
    <name type="scientific">Sulfobacillus benefaciens</name>
    <dbReference type="NCBI Taxonomy" id="453960"/>
    <lineage>
        <taxon>Bacteria</taxon>
        <taxon>Bacillati</taxon>
        <taxon>Bacillota</taxon>
        <taxon>Clostridia</taxon>
        <taxon>Eubacteriales</taxon>
        <taxon>Clostridiales Family XVII. Incertae Sedis</taxon>
        <taxon>Sulfobacillus</taxon>
    </lineage>
</organism>
<comment type="caution">
    <text evidence="1">The sequence shown here is derived from an EMBL/GenBank/DDBJ whole genome shotgun (WGS) entry which is preliminary data.</text>
</comment>
<proteinExistence type="predicted"/>
<gene>
    <name evidence="1" type="ORF">C7B43_16660</name>
</gene>